<dbReference type="InterPro" id="IPR007060">
    <property type="entry name" value="FtsL/DivIC"/>
</dbReference>
<evidence type="ECO:0000313" key="3">
    <source>
        <dbReference type="EMBL" id="RKT83515.1"/>
    </source>
</evidence>
<feature type="coiled-coil region" evidence="1">
    <location>
        <begin position="87"/>
        <end position="121"/>
    </location>
</feature>
<accession>A0A1I5ERW2</accession>
<evidence type="ECO:0000313" key="6">
    <source>
        <dbReference type="Proteomes" id="UP000270697"/>
    </source>
</evidence>
<dbReference type="Pfam" id="PF04977">
    <property type="entry name" value="DivIC"/>
    <property type="match status" value="1"/>
</dbReference>
<dbReference type="Proteomes" id="UP000199398">
    <property type="component" value="Unassembled WGS sequence"/>
</dbReference>
<reference evidence="4 5" key="1">
    <citation type="submission" date="2016-10" db="EMBL/GenBank/DDBJ databases">
        <authorList>
            <person name="de Groot N.N."/>
        </authorList>
    </citation>
    <scope>NUCLEOTIDE SEQUENCE [LARGE SCALE GENOMIC DNA]</scope>
    <source>
        <strain evidence="4 5">CPCC 201259</strain>
    </source>
</reference>
<sequence length="179" mass="19683">MPVGRASDPRRRSQGETPAQRRAERARRNATGGKSSGKRPGRQSSSRPRPRSSTGGAFKLSSTRRAAGLAMLFCVMALSVSVPLRTYLSQRAELSTQEQQRAELTQQVSDLEKRKEELSDPAQLEAEARARLGYVRPGETPYIVQVPTEPPPPPPPAESADDGLPWYEELWNSVTGKES</sequence>
<dbReference type="EMBL" id="FOUP01000010">
    <property type="protein sequence ID" value="SFO14255.1"/>
    <property type="molecule type" value="Genomic_DNA"/>
</dbReference>
<evidence type="ECO:0000256" key="2">
    <source>
        <dbReference type="SAM" id="MobiDB-lite"/>
    </source>
</evidence>
<proteinExistence type="predicted"/>
<feature type="region of interest" description="Disordered" evidence="2">
    <location>
        <begin position="142"/>
        <end position="179"/>
    </location>
</feature>
<dbReference type="RefSeq" id="WP_093155735.1">
    <property type="nucleotide sequence ID" value="NZ_FOUP01000010.1"/>
</dbReference>
<dbReference type="OrthoDB" id="5187715at2"/>
<protein>
    <submittedName>
        <fullName evidence="4">Septum formation initiator</fullName>
    </submittedName>
</protein>
<feature type="compositionally biased region" description="Low complexity" evidence="2">
    <location>
        <begin position="42"/>
        <end position="56"/>
    </location>
</feature>
<dbReference type="EMBL" id="RBXX01000002">
    <property type="protein sequence ID" value="RKT83515.1"/>
    <property type="molecule type" value="Genomic_DNA"/>
</dbReference>
<name>A0A1I5ERW2_9PSEU</name>
<dbReference type="AlphaFoldDB" id="A0A1I5ERW2"/>
<keyword evidence="6" id="KW-1185">Reference proteome</keyword>
<evidence type="ECO:0000313" key="5">
    <source>
        <dbReference type="Proteomes" id="UP000199398"/>
    </source>
</evidence>
<evidence type="ECO:0000313" key="4">
    <source>
        <dbReference type="EMBL" id="SFO14255.1"/>
    </source>
</evidence>
<reference evidence="3 6" key="2">
    <citation type="submission" date="2018-10" db="EMBL/GenBank/DDBJ databases">
        <title>Sequencing the genomes of 1000 actinobacteria strains.</title>
        <authorList>
            <person name="Klenk H.-P."/>
        </authorList>
    </citation>
    <scope>NUCLEOTIDE SEQUENCE [LARGE SCALE GENOMIC DNA]</scope>
    <source>
        <strain evidence="3 6">DSM 45119</strain>
    </source>
</reference>
<organism evidence="4 5">
    <name type="scientific">Saccharopolyspora antimicrobica</name>
    <dbReference type="NCBI Taxonomy" id="455193"/>
    <lineage>
        <taxon>Bacteria</taxon>
        <taxon>Bacillati</taxon>
        <taxon>Actinomycetota</taxon>
        <taxon>Actinomycetes</taxon>
        <taxon>Pseudonocardiales</taxon>
        <taxon>Pseudonocardiaceae</taxon>
        <taxon>Saccharopolyspora</taxon>
    </lineage>
</organism>
<feature type="compositionally biased region" description="Pro residues" evidence="2">
    <location>
        <begin position="148"/>
        <end position="157"/>
    </location>
</feature>
<evidence type="ECO:0000256" key="1">
    <source>
        <dbReference type="SAM" id="Coils"/>
    </source>
</evidence>
<gene>
    <name evidence="3" type="ORF">ATL45_1802</name>
    <name evidence="4" type="ORF">SAMN05421805_1106</name>
</gene>
<keyword evidence="1" id="KW-0175">Coiled coil</keyword>
<dbReference type="STRING" id="455193.SAMN05421805_1106"/>
<feature type="region of interest" description="Disordered" evidence="2">
    <location>
        <begin position="1"/>
        <end position="59"/>
    </location>
</feature>
<feature type="compositionally biased region" description="Basic and acidic residues" evidence="2">
    <location>
        <begin position="7"/>
        <end position="27"/>
    </location>
</feature>
<dbReference type="Proteomes" id="UP000270697">
    <property type="component" value="Unassembled WGS sequence"/>
</dbReference>